<feature type="domain" description="AN1-type" evidence="8">
    <location>
        <begin position="8"/>
        <end position="56"/>
    </location>
</feature>
<name>A0ABP0WX52_9BRYO</name>
<dbReference type="InterPro" id="IPR035896">
    <property type="entry name" value="AN1-like_Znf"/>
</dbReference>
<feature type="compositionally biased region" description="Basic and acidic residues" evidence="7">
    <location>
        <begin position="188"/>
        <end position="203"/>
    </location>
</feature>
<evidence type="ECO:0000256" key="4">
    <source>
        <dbReference type="ARBA" id="ARBA00022771"/>
    </source>
</evidence>
<evidence type="ECO:0000256" key="3">
    <source>
        <dbReference type="ARBA" id="ARBA00022737"/>
    </source>
</evidence>
<protein>
    <recommendedName>
        <fullName evidence="8">AN1-type domain-containing protein</fullName>
    </recommendedName>
</protein>
<organism evidence="9 10">
    <name type="scientific">Sphagnum jensenii</name>
    <dbReference type="NCBI Taxonomy" id="128206"/>
    <lineage>
        <taxon>Eukaryota</taxon>
        <taxon>Viridiplantae</taxon>
        <taxon>Streptophyta</taxon>
        <taxon>Embryophyta</taxon>
        <taxon>Bryophyta</taxon>
        <taxon>Sphagnophytina</taxon>
        <taxon>Sphagnopsida</taxon>
        <taxon>Sphagnales</taxon>
        <taxon>Sphagnaceae</taxon>
        <taxon>Sphagnum</taxon>
    </lineage>
</organism>
<feature type="region of interest" description="Disordered" evidence="7">
    <location>
        <begin position="177"/>
        <end position="203"/>
    </location>
</feature>
<evidence type="ECO:0000313" key="10">
    <source>
        <dbReference type="Proteomes" id="UP001497444"/>
    </source>
</evidence>
<dbReference type="Pfam" id="PF01428">
    <property type="entry name" value="zf-AN1"/>
    <property type="match status" value="2"/>
</dbReference>
<keyword evidence="3" id="KW-0677">Repeat</keyword>
<evidence type="ECO:0000256" key="2">
    <source>
        <dbReference type="ARBA" id="ARBA00022723"/>
    </source>
</evidence>
<feature type="compositionally biased region" description="Polar residues" evidence="7">
    <location>
        <begin position="177"/>
        <end position="187"/>
    </location>
</feature>
<sequence length="203" mass="22234">MGGTEAFPDLGKHCSEELCHQLDFLPFKCDACSKIFCLEHRSYKSHNCSKATVKDSTVLICPICAATVKTVFGEDPNLTMEKHSQTANCDPNNYAKVMKKPKCPVKGCHELLTFSNKMTCKSCNKATCVRHRFPADHACVIKSGTAAARDLKQPARTFAGSRFLEFLAGRNGSECGTSSTQVGSSLHNSDKQIDKEKIPTIKP</sequence>
<dbReference type="SUPFAM" id="SSF118310">
    <property type="entry name" value="AN1-like Zinc finger"/>
    <property type="match status" value="2"/>
</dbReference>
<evidence type="ECO:0000256" key="7">
    <source>
        <dbReference type="SAM" id="MobiDB-lite"/>
    </source>
</evidence>
<dbReference type="InterPro" id="IPR000058">
    <property type="entry name" value="Znf_AN1"/>
</dbReference>
<evidence type="ECO:0000256" key="5">
    <source>
        <dbReference type="ARBA" id="ARBA00022833"/>
    </source>
</evidence>
<dbReference type="PANTHER" id="PTHR14677">
    <property type="entry name" value="ARSENITE INDUCUBLE RNA ASSOCIATED PROTEIN AIP-1-RELATED"/>
    <property type="match status" value="1"/>
</dbReference>
<dbReference type="InterPro" id="IPR057357">
    <property type="entry name" value="Znf-C2H2_ZFAND2A/B"/>
</dbReference>
<dbReference type="Gene3D" id="4.10.1110.10">
    <property type="entry name" value="AN1-like Zinc finger"/>
    <property type="match status" value="2"/>
</dbReference>
<accession>A0ABP0WX52</accession>
<keyword evidence="2" id="KW-0479">Metal-binding</keyword>
<dbReference type="EMBL" id="OZ020099">
    <property type="protein sequence ID" value="CAK9271417.1"/>
    <property type="molecule type" value="Genomic_DNA"/>
</dbReference>
<dbReference type="PANTHER" id="PTHR14677:SF20">
    <property type="entry name" value="ZINC FINGER AN1-TYPE CONTAINING 2A-RELATED"/>
    <property type="match status" value="1"/>
</dbReference>
<reference evidence="9" key="1">
    <citation type="submission" date="2024-02" db="EMBL/GenBank/DDBJ databases">
        <authorList>
            <consortium name="ELIXIR-Norway"/>
            <consortium name="Elixir Norway"/>
        </authorList>
    </citation>
    <scope>NUCLEOTIDE SEQUENCE</scope>
</reference>
<keyword evidence="5" id="KW-0862">Zinc</keyword>
<dbReference type="PROSITE" id="PS51039">
    <property type="entry name" value="ZF_AN1"/>
    <property type="match status" value="2"/>
</dbReference>
<dbReference type="Pfam" id="PF25403">
    <property type="entry name" value="zf-C2H2_ZFAND2"/>
    <property type="match status" value="1"/>
</dbReference>
<keyword evidence="4 6" id="KW-0863">Zinc-finger</keyword>
<proteinExistence type="predicted"/>
<keyword evidence="10" id="KW-1185">Reference proteome</keyword>
<dbReference type="SMART" id="SM00154">
    <property type="entry name" value="ZnF_AN1"/>
    <property type="match status" value="2"/>
</dbReference>
<evidence type="ECO:0000256" key="1">
    <source>
        <dbReference type="ARBA" id="ARBA00003732"/>
    </source>
</evidence>
<evidence type="ECO:0000313" key="9">
    <source>
        <dbReference type="EMBL" id="CAK9271417.1"/>
    </source>
</evidence>
<evidence type="ECO:0000259" key="8">
    <source>
        <dbReference type="PROSITE" id="PS51039"/>
    </source>
</evidence>
<comment type="function">
    <text evidence="1">May be involved in environmental stress response.</text>
</comment>
<feature type="domain" description="AN1-type" evidence="8">
    <location>
        <begin position="97"/>
        <end position="147"/>
    </location>
</feature>
<dbReference type="Proteomes" id="UP001497444">
    <property type="component" value="Chromosome 4"/>
</dbReference>
<evidence type="ECO:0000256" key="6">
    <source>
        <dbReference type="PROSITE-ProRule" id="PRU00449"/>
    </source>
</evidence>
<gene>
    <name evidence="9" type="ORF">CSSPJE1EN1_LOCUS16895</name>
</gene>